<evidence type="ECO:0000313" key="13">
    <source>
        <dbReference type="Proteomes" id="UP000033111"/>
    </source>
</evidence>
<sequence length="277" mass="30065">MLIREVESFIEEDLGYDDVSCTIVADRPAEAIIFAKEDCTVAGISEAASIFIYFGIQAETDFKDGDRLSKGDTIFRLRGGAVSILRAERLSLNFLGHLSGIATLTRSCVDVVRKHSESTRVACTRKTTPGIRKFEKLAVAAGGGDTHRFNLSDAVMIKDNHIKLMGIEAAINKARKSSFTRKIEVEVESAEDAVFAANLGADIVMLDNMKPESIKEALALLEEKGLRKSVLVEASGGISPANLEGYAKTGVDVISMGSLIHKSRWIDISLEIVNSEN</sequence>
<dbReference type="OrthoDB" id="115072at2157"/>
<evidence type="ECO:0000256" key="9">
    <source>
        <dbReference type="PIRNR" id="PIRNR006250"/>
    </source>
</evidence>
<dbReference type="FunFam" id="3.90.1170.20:FF:000001">
    <property type="entry name" value="Nicotinate-nucleotide diphosphorylase (Carboxylating)"/>
    <property type="match status" value="1"/>
</dbReference>
<comment type="pathway">
    <text evidence="2 9">Cofactor biosynthesis; NAD(+) biosynthesis; nicotinate D-ribonucleotide from quinolinate: step 1/1.</text>
</comment>
<evidence type="ECO:0000313" key="12">
    <source>
        <dbReference type="EMBL" id="AKB27566.1"/>
    </source>
</evidence>
<dbReference type="UniPathway" id="UPA00253">
    <property type="reaction ID" value="UER00331"/>
</dbReference>
<dbReference type="GO" id="GO:0004514">
    <property type="term" value="F:nicotinate-nucleotide diphosphorylase (carboxylating) activity"/>
    <property type="evidence" value="ECO:0007669"/>
    <property type="project" value="UniProtKB-EC"/>
</dbReference>
<keyword evidence="13" id="KW-1185">Reference proteome</keyword>
<proteinExistence type="inferred from homology"/>
<dbReference type="Gene3D" id="3.90.1170.20">
    <property type="entry name" value="Quinolinate phosphoribosyl transferase, N-terminal domain"/>
    <property type="match status" value="1"/>
</dbReference>
<keyword evidence="7 9" id="KW-0808">Transferase</keyword>
<dbReference type="EMBL" id="CP009506">
    <property type="protein sequence ID" value="AKB27566.1"/>
    <property type="molecule type" value="Genomic_DNA"/>
</dbReference>
<dbReference type="HOGENOM" id="CLU_039622_2_0_2"/>
<dbReference type="GO" id="GO:0005737">
    <property type="term" value="C:cytoplasm"/>
    <property type="evidence" value="ECO:0007669"/>
    <property type="project" value="TreeGrafter"/>
</dbReference>
<dbReference type="EC" id="2.4.2.19" evidence="9"/>
<dbReference type="PATRIC" id="fig|1434120.4.peg.1067"/>
<dbReference type="Gene3D" id="3.20.20.70">
    <property type="entry name" value="Aldolase class I"/>
    <property type="match status" value="1"/>
</dbReference>
<dbReference type="SUPFAM" id="SSF51690">
    <property type="entry name" value="Nicotinate/Quinolinate PRTase C-terminal domain-like"/>
    <property type="match status" value="1"/>
</dbReference>
<evidence type="ECO:0000256" key="4">
    <source>
        <dbReference type="ARBA" id="ARBA00011218"/>
    </source>
</evidence>
<evidence type="ECO:0000256" key="7">
    <source>
        <dbReference type="ARBA" id="ARBA00022679"/>
    </source>
</evidence>
<gene>
    <name evidence="12" type="ORF">MSSIT_0847</name>
</gene>
<evidence type="ECO:0000256" key="3">
    <source>
        <dbReference type="ARBA" id="ARBA00009400"/>
    </source>
</evidence>
<dbReference type="AlphaFoldDB" id="A0A0E3L7Y2"/>
<dbReference type="InterPro" id="IPR002638">
    <property type="entry name" value="Quinolinate_PRibosylTrfase_C"/>
</dbReference>
<dbReference type="PIRSF" id="PIRSF006250">
    <property type="entry name" value="NadC_ModD"/>
    <property type="match status" value="1"/>
</dbReference>
<dbReference type="GO" id="GO:0034213">
    <property type="term" value="P:quinolinate catabolic process"/>
    <property type="evidence" value="ECO:0007669"/>
    <property type="project" value="TreeGrafter"/>
</dbReference>
<evidence type="ECO:0000256" key="8">
    <source>
        <dbReference type="ARBA" id="ARBA00047445"/>
    </source>
</evidence>
<dbReference type="SUPFAM" id="SSF54675">
    <property type="entry name" value="Nicotinate/Quinolinate PRTase N-terminal domain-like"/>
    <property type="match status" value="1"/>
</dbReference>
<dbReference type="InterPro" id="IPR036068">
    <property type="entry name" value="Nicotinate_pribotase-like_C"/>
</dbReference>
<reference evidence="12 13" key="1">
    <citation type="submission" date="2014-07" db="EMBL/GenBank/DDBJ databases">
        <title>Methanogenic archaea and the global carbon cycle.</title>
        <authorList>
            <person name="Henriksen J.R."/>
            <person name="Luke J."/>
            <person name="Reinhart S."/>
            <person name="Benedict M.N."/>
            <person name="Youngblut N.D."/>
            <person name="Metcalf M.E."/>
            <person name="Whitaker R.J."/>
            <person name="Metcalf W.W."/>
        </authorList>
    </citation>
    <scope>NUCLEOTIDE SEQUENCE [LARGE SCALE GENOMIC DNA]</scope>
    <source>
        <strain evidence="12 13">T4/M</strain>
    </source>
</reference>
<evidence type="ECO:0000259" key="11">
    <source>
        <dbReference type="Pfam" id="PF02749"/>
    </source>
</evidence>
<keyword evidence="6 9" id="KW-0328">Glycosyltransferase</keyword>
<dbReference type="InterPro" id="IPR013785">
    <property type="entry name" value="Aldolase_TIM"/>
</dbReference>
<dbReference type="InterPro" id="IPR027277">
    <property type="entry name" value="NadC/ModD"/>
</dbReference>
<dbReference type="InterPro" id="IPR037128">
    <property type="entry name" value="Quinolinate_PRibosylTase_N_sf"/>
</dbReference>
<evidence type="ECO:0000259" key="10">
    <source>
        <dbReference type="Pfam" id="PF01729"/>
    </source>
</evidence>
<accession>A0A0E3L7Y2</accession>
<comment type="similarity">
    <text evidence="3 9">Belongs to the NadC/ModD family.</text>
</comment>
<evidence type="ECO:0000256" key="1">
    <source>
        <dbReference type="ARBA" id="ARBA00003237"/>
    </source>
</evidence>
<protein>
    <recommendedName>
        <fullName evidence="9">Nicotinate-nucleotide pyrophosphorylase [carboxylating]</fullName>
        <ecNumber evidence="9">2.4.2.19</ecNumber>
    </recommendedName>
    <alternativeName>
        <fullName evidence="9">Quinolinate phosphoribosyltransferase [decarboxylating]</fullName>
    </alternativeName>
</protein>
<evidence type="ECO:0000256" key="2">
    <source>
        <dbReference type="ARBA" id="ARBA00004893"/>
    </source>
</evidence>
<dbReference type="CDD" id="cd01572">
    <property type="entry name" value="QPRTase"/>
    <property type="match status" value="1"/>
</dbReference>
<organism evidence="12 13">
    <name type="scientific">Methanosarcina siciliae T4/M</name>
    <dbReference type="NCBI Taxonomy" id="1434120"/>
    <lineage>
        <taxon>Archaea</taxon>
        <taxon>Methanobacteriati</taxon>
        <taxon>Methanobacteriota</taxon>
        <taxon>Stenosarchaea group</taxon>
        <taxon>Methanomicrobia</taxon>
        <taxon>Methanosarcinales</taxon>
        <taxon>Methanosarcinaceae</taxon>
        <taxon>Methanosarcina</taxon>
    </lineage>
</organism>
<dbReference type="FunFam" id="3.20.20.70:FF:000030">
    <property type="entry name" value="Nicotinate-nucleotide pyrophosphorylase, carboxylating"/>
    <property type="match status" value="1"/>
</dbReference>
<dbReference type="KEGG" id="msw:MSSIT_0847"/>
<dbReference type="InterPro" id="IPR004393">
    <property type="entry name" value="NadC"/>
</dbReference>
<keyword evidence="5 9" id="KW-0662">Pyridine nucleotide biosynthesis</keyword>
<dbReference type="GO" id="GO:0009435">
    <property type="term" value="P:NAD+ biosynthetic process"/>
    <property type="evidence" value="ECO:0007669"/>
    <property type="project" value="UniProtKB-UniPathway"/>
</dbReference>
<feature type="domain" description="Quinolinate phosphoribosyl transferase N-terminal" evidence="11">
    <location>
        <begin position="22"/>
        <end position="99"/>
    </location>
</feature>
<dbReference type="PANTHER" id="PTHR32179">
    <property type="entry name" value="NICOTINATE-NUCLEOTIDE PYROPHOSPHORYLASE [CARBOXYLATING]"/>
    <property type="match status" value="1"/>
</dbReference>
<dbReference type="Pfam" id="PF01729">
    <property type="entry name" value="QRPTase_C"/>
    <property type="match status" value="1"/>
</dbReference>
<dbReference type="InterPro" id="IPR022412">
    <property type="entry name" value="Quinolinate_PRibosylTrfase_N"/>
</dbReference>
<dbReference type="GeneID" id="24859627"/>
<comment type="subunit">
    <text evidence="4 9">Hexamer formed by 3 homodimers.</text>
</comment>
<name>A0A0E3L7Y2_9EURY</name>
<comment type="catalytic activity">
    <reaction evidence="8 9">
        <text>nicotinate beta-D-ribonucleotide + CO2 + diphosphate = quinolinate + 5-phospho-alpha-D-ribose 1-diphosphate + 2 H(+)</text>
        <dbReference type="Rhea" id="RHEA:12733"/>
        <dbReference type="ChEBI" id="CHEBI:15378"/>
        <dbReference type="ChEBI" id="CHEBI:16526"/>
        <dbReference type="ChEBI" id="CHEBI:29959"/>
        <dbReference type="ChEBI" id="CHEBI:33019"/>
        <dbReference type="ChEBI" id="CHEBI:57502"/>
        <dbReference type="ChEBI" id="CHEBI:58017"/>
        <dbReference type="EC" id="2.4.2.19"/>
    </reaction>
</comment>
<feature type="domain" description="Quinolinate phosphoribosyl transferase C-terminal" evidence="10">
    <location>
        <begin position="101"/>
        <end position="271"/>
    </location>
</feature>
<dbReference type="PANTHER" id="PTHR32179:SF3">
    <property type="entry name" value="NICOTINATE-NUCLEOTIDE PYROPHOSPHORYLASE [CARBOXYLATING]"/>
    <property type="match status" value="1"/>
</dbReference>
<dbReference type="RefSeq" id="WP_048170374.1">
    <property type="nucleotide sequence ID" value="NZ_CP009506.1"/>
</dbReference>
<evidence type="ECO:0000256" key="6">
    <source>
        <dbReference type="ARBA" id="ARBA00022676"/>
    </source>
</evidence>
<dbReference type="Pfam" id="PF02749">
    <property type="entry name" value="QRPTase_N"/>
    <property type="match status" value="1"/>
</dbReference>
<dbReference type="Proteomes" id="UP000033111">
    <property type="component" value="Chromosome"/>
</dbReference>
<comment type="function">
    <text evidence="1 9">Involved in the catabolism of quinolinic acid (QA).</text>
</comment>
<evidence type="ECO:0000256" key="5">
    <source>
        <dbReference type="ARBA" id="ARBA00022642"/>
    </source>
</evidence>
<dbReference type="NCBIfam" id="TIGR00078">
    <property type="entry name" value="nadC"/>
    <property type="match status" value="1"/>
</dbReference>